<dbReference type="Proteomes" id="UP000051952">
    <property type="component" value="Unassembled WGS sequence"/>
</dbReference>
<keyword evidence="3" id="KW-1185">Reference proteome</keyword>
<dbReference type="AlphaFoldDB" id="A0A0S4JFQ0"/>
<feature type="region of interest" description="Disordered" evidence="1">
    <location>
        <begin position="393"/>
        <end position="422"/>
    </location>
</feature>
<feature type="compositionally biased region" description="Polar residues" evidence="1">
    <location>
        <begin position="722"/>
        <end position="738"/>
    </location>
</feature>
<evidence type="ECO:0000313" key="3">
    <source>
        <dbReference type="Proteomes" id="UP000051952"/>
    </source>
</evidence>
<evidence type="ECO:0000313" key="2">
    <source>
        <dbReference type="EMBL" id="CUG88948.1"/>
    </source>
</evidence>
<feature type="compositionally biased region" description="Polar residues" evidence="1">
    <location>
        <begin position="634"/>
        <end position="651"/>
    </location>
</feature>
<dbReference type="OrthoDB" id="273568at2759"/>
<feature type="region of interest" description="Disordered" evidence="1">
    <location>
        <begin position="353"/>
        <end position="378"/>
    </location>
</feature>
<feature type="compositionally biased region" description="Low complexity" evidence="1">
    <location>
        <begin position="616"/>
        <end position="629"/>
    </location>
</feature>
<dbReference type="EMBL" id="CYKH01001689">
    <property type="protein sequence ID" value="CUG88948.1"/>
    <property type="molecule type" value="Genomic_DNA"/>
</dbReference>
<feature type="compositionally biased region" description="Basic and acidic residues" evidence="1">
    <location>
        <begin position="588"/>
        <end position="600"/>
    </location>
</feature>
<organism evidence="2 3">
    <name type="scientific">Bodo saltans</name>
    <name type="common">Flagellated protozoan</name>
    <dbReference type="NCBI Taxonomy" id="75058"/>
    <lineage>
        <taxon>Eukaryota</taxon>
        <taxon>Discoba</taxon>
        <taxon>Euglenozoa</taxon>
        <taxon>Kinetoplastea</taxon>
        <taxon>Metakinetoplastina</taxon>
        <taxon>Eubodonida</taxon>
        <taxon>Bodonidae</taxon>
        <taxon>Bodo</taxon>
    </lineage>
</organism>
<feature type="region of interest" description="Disordered" evidence="1">
    <location>
        <begin position="521"/>
        <end position="661"/>
    </location>
</feature>
<feature type="region of interest" description="Disordered" evidence="1">
    <location>
        <begin position="445"/>
        <end position="482"/>
    </location>
</feature>
<feature type="region of interest" description="Disordered" evidence="1">
    <location>
        <begin position="782"/>
        <end position="802"/>
    </location>
</feature>
<feature type="compositionally biased region" description="Low complexity" evidence="1">
    <location>
        <begin position="393"/>
        <end position="404"/>
    </location>
</feature>
<sequence>MGCSSSKCEAQLVDIDPSVLGRCWETPHTDGHRVESHWLPFNDSDNGQRPNYAFTLSGSSEGRGSTSPHVYYAQHSFLKEHHLGVRKGIEVKVHNTNSMDAVSSDTILQSTERGVGGNVSVSGTMISLGAEFTRVRSAGPGRRSMFLVVVVKLFELELVPSQAKERGYVQHEVDVDISKKNVREQFGEGIITQVLYGGYLVIDIEQENYAAMRDGFVAMGKVGASPAGGGEVGARFAKSKTEGAKAFNSSVRRVGGDPKLVPPSFTNAPIEKVLATIEKWMKDLKKNPHKAAPISLYLQTYPGIIRHIKRHPKNILTDAEDEVNKRIHQQKISNGGGSPAYVAPYNKFYNGPVASSPAEHNNNNYNNNTGGISSGHDRAHTISGIEQWPAPHQLQQQPHLHPQPSNGYAVDAPPPPLGGDAFASPLGYADLAQANFTYPPPLGGGGGALMTSGGTTSSQFSSGGSDHQHHHHLGPSQAQHHGVHLDAAALQGHNAAHMNGANYHHHHHNSSAAPQRNFGEQSLKTPVSHDDLHSPTISPPHIINTPNPKPLGADPSFLTPAPPMEPLDGHTQPPFSALAAAGSGSDPLGEHHHTLHDRHPPPLHLGDDSTDANDTQQQHQQHSSSNQSDKQQRESILSGSFDSNGSPQHRQMTGDFSEPIDQPASTLHLAEYADKTSGGHQDSVVLTNSTDIAPIDSAKATTVVASGTGDNGSHAGNKAQRRTTTQQQHVDPTSSATGSPIGPSKRRNSSKLLEGEDEENTSDITGNGALISFAAVSSSIVSGTSTPTDSTYSSPVVADPTNTGGKPFAVTSDTSSDGAIPVVLPGGGVTDLSHMRPSRSIAQRLEDNEALWHITSKELSAMKRELAEIHAVTETMQTESDALETNLRTLRYTFFPDLDSNAADATLDFLEYYLNDMDNLPETEKDLDNAASWLSCAAVLLQHPRSQADVLSIHVGLNDDDAHVLAGYIRGASHVVCRSCTRVNLANNELRSQGAASVLRACIECAAAAAADDERQKAAAVAPDTVMSSSGSSRPVASKRTEVDLVGNFLQSSFGAHVPEYTEAVKVIKETYPTRLALLVD</sequence>
<proteinExistence type="predicted"/>
<feature type="compositionally biased region" description="Low complexity" evidence="1">
    <location>
        <begin position="782"/>
        <end position="794"/>
    </location>
</feature>
<reference evidence="3" key="1">
    <citation type="submission" date="2015-09" db="EMBL/GenBank/DDBJ databases">
        <authorList>
            <consortium name="Pathogen Informatics"/>
        </authorList>
    </citation>
    <scope>NUCLEOTIDE SEQUENCE [LARGE SCALE GENOMIC DNA]</scope>
    <source>
        <strain evidence="3">Lake Konstanz</strain>
    </source>
</reference>
<gene>
    <name evidence="2" type="ORF">BSAL_18365</name>
</gene>
<evidence type="ECO:0000256" key="1">
    <source>
        <dbReference type="SAM" id="MobiDB-lite"/>
    </source>
</evidence>
<feature type="region of interest" description="Disordered" evidence="1">
    <location>
        <begin position="704"/>
        <end position="765"/>
    </location>
</feature>
<feature type="compositionally biased region" description="Low complexity" evidence="1">
    <location>
        <begin position="449"/>
        <end position="465"/>
    </location>
</feature>
<accession>A0A0S4JFQ0</accession>
<dbReference type="VEuPathDB" id="TriTrypDB:BSAL_18365"/>
<name>A0A0S4JFQ0_BODSA</name>
<protein>
    <submittedName>
        <fullName evidence="2">Uncharacterized protein</fullName>
    </submittedName>
</protein>